<keyword evidence="3" id="KW-1185">Reference proteome</keyword>
<organism evidence="2 3">
    <name type="scientific">Urochloa decumbens</name>
    <dbReference type="NCBI Taxonomy" id="240449"/>
    <lineage>
        <taxon>Eukaryota</taxon>
        <taxon>Viridiplantae</taxon>
        <taxon>Streptophyta</taxon>
        <taxon>Embryophyta</taxon>
        <taxon>Tracheophyta</taxon>
        <taxon>Spermatophyta</taxon>
        <taxon>Magnoliopsida</taxon>
        <taxon>Liliopsida</taxon>
        <taxon>Poales</taxon>
        <taxon>Poaceae</taxon>
        <taxon>PACMAD clade</taxon>
        <taxon>Panicoideae</taxon>
        <taxon>Panicodae</taxon>
        <taxon>Paniceae</taxon>
        <taxon>Melinidinae</taxon>
        <taxon>Urochloa</taxon>
    </lineage>
</organism>
<proteinExistence type="predicted"/>
<dbReference type="EMBL" id="OZ075144">
    <property type="protein sequence ID" value="CAL5041198.1"/>
    <property type="molecule type" value="Genomic_DNA"/>
</dbReference>
<accession>A0ABC9DMG9</accession>
<gene>
    <name evidence="2" type="ORF">URODEC1_LOCUS86532</name>
</gene>
<sequence>MPRQQLLCFSAGRLLRGSRVSPATKGGDVVGRCLRKIISRRLMMRKARTPPSSSPSRRAAAGGDDTTARERAESVARAISYCKDTLQRGTTASLPWPGSARLRVIDTDNQCRRGELTTTMPATAVSSSPVKQEESAAASMALTPATKGGDVVGSSRRHLRKISTTRTRTSDEGSPPSPTARGISYRKEVTPRPPSLDDWLHDDDSQEEVIVVSSAAAAYCDGSTDWQQAPPPRTHLEYYSSWRTARRGSRASQRRPHRKELTTRQGHGAIDSRFRYTGFCVMHACNPDPLMYALQCMHSLISLRVHAECRGESSLSSSAIIMSSPRDRLVADDAELGMSSSFTSPRPSGAHPRREKNHVVRRNRISDSEHGGPNPAKPRGSTHPGNLARVWLLRSRTRPRLSLAVLRRVRRHPGVTH</sequence>
<feature type="compositionally biased region" description="Basic residues" evidence="1">
    <location>
        <begin position="245"/>
        <end position="258"/>
    </location>
</feature>
<feature type="region of interest" description="Disordered" evidence="1">
    <location>
        <begin position="338"/>
        <end position="386"/>
    </location>
</feature>
<dbReference type="AlphaFoldDB" id="A0ABC9DMG9"/>
<feature type="region of interest" description="Disordered" evidence="1">
    <location>
        <begin position="42"/>
        <end position="72"/>
    </location>
</feature>
<feature type="compositionally biased region" description="Basic residues" evidence="1">
    <location>
        <begin position="351"/>
        <end position="363"/>
    </location>
</feature>
<feature type="region of interest" description="Disordered" evidence="1">
    <location>
        <begin position="145"/>
        <end position="193"/>
    </location>
</feature>
<evidence type="ECO:0000313" key="3">
    <source>
        <dbReference type="Proteomes" id="UP001497457"/>
    </source>
</evidence>
<dbReference type="Proteomes" id="UP001497457">
    <property type="component" value="Chromosome 34rd"/>
</dbReference>
<name>A0ABC9DMG9_9POAL</name>
<feature type="region of interest" description="Disordered" evidence="1">
    <location>
        <begin position="245"/>
        <end position="264"/>
    </location>
</feature>
<evidence type="ECO:0000313" key="2">
    <source>
        <dbReference type="EMBL" id="CAL5041198.1"/>
    </source>
</evidence>
<protein>
    <submittedName>
        <fullName evidence="2">Uncharacterized protein</fullName>
    </submittedName>
</protein>
<reference evidence="2 3" key="2">
    <citation type="submission" date="2024-10" db="EMBL/GenBank/DDBJ databases">
        <authorList>
            <person name="Ryan C."/>
        </authorList>
    </citation>
    <scope>NUCLEOTIDE SEQUENCE [LARGE SCALE GENOMIC DNA]</scope>
</reference>
<reference evidence="3" key="1">
    <citation type="submission" date="2024-06" db="EMBL/GenBank/DDBJ databases">
        <authorList>
            <person name="Ryan C."/>
        </authorList>
    </citation>
    <scope>NUCLEOTIDE SEQUENCE [LARGE SCALE GENOMIC DNA]</scope>
</reference>
<evidence type="ECO:0000256" key="1">
    <source>
        <dbReference type="SAM" id="MobiDB-lite"/>
    </source>
</evidence>
<feature type="compositionally biased region" description="Low complexity" evidence="1">
    <location>
        <begin position="49"/>
        <end position="61"/>
    </location>
</feature>